<accession>A0A8S1RR30</accession>
<gene>
    <name evidence="1" type="ORF">PSON_ATCC_30995.1.T2190007</name>
</gene>
<proteinExistence type="predicted"/>
<reference evidence="1" key="1">
    <citation type="submission" date="2021-01" db="EMBL/GenBank/DDBJ databases">
        <authorList>
            <consortium name="Genoscope - CEA"/>
            <person name="William W."/>
        </authorList>
    </citation>
    <scope>NUCLEOTIDE SEQUENCE</scope>
</reference>
<name>A0A8S1RR30_9CILI</name>
<evidence type="ECO:0000313" key="2">
    <source>
        <dbReference type="Proteomes" id="UP000692954"/>
    </source>
</evidence>
<protein>
    <recommendedName>
        <fullName evidence="3">Transmembrane protein</fullName>
    </recommendedName>
</protein>
<dbReference type="AlphaFoldDB" id="A0A8S1RR30"/>
<evidence type="ECO:0000313" key="1">
    <source>
        <dbReference type="EMBL" id="CAD8129365.1"/>
    </source>
</evidence>
<dbReference type="EMBL" id="CAJJDN010000219">
    <property type="protein sequence ID" value="CAD8129365.1"/>
    <property type="molecule type" value="Genomic_DNA"/>
</dbReference>
<dbReference type="Proteomes" id="UP000692954">
    <property type="component" value="Unassembled WGS sequence"/>
</dbReference>
<organism evidence="1 2">
    <name type="scientific">Paramecium sonneborni</name>
    <dbReference type="NCBI Taxonomy" id="65129"/>
    <lineage>
        <taxon>Eukaryota</taxon>
        <taxon>Sar</taxon>
        <taxon>Alveolata</taxon>
        <taxon>Ciliophora</taxon>
        <taxon>Intramacronucleata</taxon>
        <taxon>Oligohymenophorea</taxon>
        <taxon>Peniculida</taxon>
        <taxon>Parameciidae</taxon>
        <taxon>Paramecium</taxon>
    </lineage>
</organism>
<sequence>MMEMDKFNQRIYQYQKCNAIIYVRDVLIQNLINVFSVPQNGICMQCPSNSILRPELGCGLGCDINQSFNFNNQCQYYPSLTTLFADYIQLQERTQIKVLQDFKNTDQQPIYFNYKGRKDILGLFKFNQGTERLK</sequence>
<evidence type="ECO:0008006" key="3">
    <source>
        <dbReference type="Google" id="ProtNLM"/>
    </source>
</evidence>
<keyword evidence="2" id="KW-1185">Reference proteome</keyword>
<comment type="caution">
    <text evidence="1">The sequence shown here is derived from an EMBL/GenBank/DDBJ whole genome shotgun (WGS) entry which is preliminary data.</text>
</comment>